<dbReference type="AlphaFoldDB" id="A0A843UAZ8"/>
<dbReference type="EMBL" id="NMUH01000431">
    <property type="protein sequence ID" value="MQL79044.1"/>
    <property type="molecule type" value="Genomic_DNA"/>
</dbReference>
<proteinExistence type="predicted"/>
<evidence type="ECO:0000313" key="2">
    <source>
        <dbReference type="EMBL" id="MQL79044.1"/>
    </source>
</evidence>
<feature type="region of interest" description="Disordered" evidence="1">
    <location>
        <begin position="1"/>
        <end position="21"/>
    </location>
</feature>
<dbReference type="Proteomes" id="UP000652761">
    <property type="component" value="Unassembled WGS sequence"/>
</dbReference>
<name>A0A843UAZ8_COLES</name>
<protein>
    <submittedName>
        <fullName evidence="2">Uncharacterized protein</fullName>
    </submittedName>
</protein>
<feature type="non-terminal residue" evidence="2">
    <location>
        <position position="131"/>
    </location>
</feature>
<evidence type="ECO:0000256" key="1">
    <source>
        <dbReference type="SAM" id="MobiDB-lite"/>
    </source>
</evidence>
<reference evidence="2" key="1">
    <citation type="submission" date="2017-07" db="EMBL/GenBank/DDBJ databases">
        <title>Taro Niue Genome Assembly and Annotation.</title>
        <authorList>
            <person name="Atibalentja N."/>
            <person name="Keating K."/>
            <person name="Fields C.J."/>
        </authorList>
    </citation>
    <scope>NUCLEOTIDE SEQUENCE</scope>
    <source>
        <strain evidence="2">Niue_2</strain>
        <tissue evidence="2">Leaf</tissue>
    </source>
</reference>
<keyword evidence="3" id="KW-1185">Reference proteome</keyword>
<sequence>MVDQQQQEQEVEQQGIVPGWTHSTLIDAQHKRLESEINVAKCSSCPFKVKNEMKSYMKGKKIENILTTQQQQEHHDKISGQQSQREYSLPINVDNDEDDDDDDDPNPEFTATARANRHTYAEEDRRRGMGT</sequence>
<organism evidence="2 3">
    <name type="scientific">Colocasia esculenta</name>
    <name type="common">Wild taro</name>
    <name type="synonym">Arum esculentum</name>
    <dbReference type="NCBI Taxonomy" id="4460"/>
    <lineage>
        <taxon>Eukaryota</taxon>
        <taxon>Viridiplantae</taxon>
        <taxon>Streptophyta</taxon>
        <taxon>Embryophyta</taxon>
        <taxon>Tracheophyta</taxon>
        <taxon>Spermatophyta</taxon>
        <taxon>Magnoliopsida</taxon>
        <taxon>Liliopsida</taxon>
        <taxon>Araceae</taxon>
        <taxon>Aroideae</taxon>
        <taxon>Colocasieae</taxon>
        <taxon>Colocasia</taxon>
    </lineage>
</organism>
<accession>A0A843UAZ8</accession>
<evidence type="ECO:0000313" key="3">
    <source>
        <dbReference type="Proteomes" id="UP000652761"/>
    </source>
</evidence>
<feature type="compositionally biased region" description="Low complexity" evidence="1">
    <location>
        <begin position="1"/>
        <end position="14"/>
    </location>
</feature>
<feature type="region of interest" description="Disordered" evidence="1">
    <location>
        <begin position="68"/>
        <end position="131"/>
    </location>
</feature>
<gene>
    <name evidence="2" type="ORF">Taro_011483</name>
</gene>
<feature type="compositionally biased region" description="Acidic residues" evidence="1">
    <location>
        <begin position="94"/>
        <end position="106"/>
    </location>
</feature>
<feature type="compositionally biased region" description="Basic and acidic residues" evidence="1">
    <location>
        <begin position="119"/>
        <end position="131"/>
    </location>
</feature>
<comment type="caution">
    <text evidence="2">The sequence shown here is derived from an EMBL/GenBank/DDBJ whole genome shotgun (WGS) entry which is preliminary data.</text>
</comment>